<evidence type="ECO:0000259" key="1">
    <source>
        <dbReference type="SMART" id="SM00382"/>
    </source>
</evidence>
<proteinExistence type="predicted"/>
<dbReference type="InterPro" id="IPR003593">
    <property type="entry name" value="AAA+_ATPase"/>
</dbReference>
<organism evidence="2 3">
    <name type="scientific">Polycladomyces abyssicola</name>
    <dbReference type="NCBI Taxonomy" id="1125966"/>
    <lineage>
        <taxon>Bacteria</taxon>
        <taxon>Bacillati</taxon>
        <taxon>Bacillota</taxon>
        <taxon>Bacilli</taxon>
        <taxon>Bacillales</taxon>
        <taxon>Thermoactinomycetaceae</taxon>
        <taxon>Polycladomyces</taxon>
    </lineage>
</organism>
<dbReference type="Gene3D" id="3.40.50.300">
    <property type="entry name" value="P-loop containing nucleotide triphosphate hydrolases"/>
    <property type="match status" value="1"/>
</dbReference>
<keyword evidence="3" id="KW-1185">Reference proteome</keyword>
<dbReference type="KEGG" id="pabs:JIR001_15260"/>
<protein>
    <submittedName>
        <fullName evidence="2">ATPase</fullName>
    </submittedName>
</protein>
<dbReference type="GO" id="GO:0005524">
    <property type="term" value="F:ATP binding"/>
    <property type="evidence" value="ECO:0007669"/>
    <property type="project" value="InterPro"/>
</dbReference>
<name>A0A8D5UGH0_9BACL</name>
<dbReference type="CDD" id="cd00009">
    <property type="entry name" value="AAA"/>
    <property type="match status" value="1"/>
</dbReference>
<dbReference type="AlphaFoldDB" id="A0A8D5UGH0"/>
<dbReference type="InterPro" id="IPR050764">
    <property type="entry name" value="CbbQ/NirQ/NorQ/GpvN"/>
</dbReference>
<reference evidence="2" key="2">
    <citation type="journal article" date="2021" name="Microbiol. Resour. Announc.">
        <title>Complete Genome Sequence of Polycladomyces abyssicola JIR-001T, Isolated from Hemipelagic Sediment in Deep Seawater.</title>
        <authorList>
            <person name="Tsubouchi T."/>
            <person name="Kaneko Y."/>
        </authorList>
    </citation>
    <scope>NUCLEOTIDE SEQUENCE</scope>
    <source>
        <strain evidence="2">JIR-001</strain>
    </source>
</reference>
<accession>A0A8D5UGH0</accession>
<dbReference type="RefSeq" id="WP_338048336.1">
    <property type="nucleotide sequence ID" value="NZ_AP024601.1"/>
</dbReference>
<sequence>MVDDRVEKLRKCLQNAKYVADEGLAMVLYLAQRLNRPLLLEGPAGVGKTELAKAVSVVRGVELIRLQCYEGLDAAHALYDWDYPKQLLLTRATFSGEAGGAAPDIYTDHFLIERPLLRALKTKPAPVLLIDEVDRADEEFEALLLEFLSEFQITIPERGSFRAEVPPTVILTSNRTRDLSDALRRRCLYYWLDYPSVEQEAAIIALHVPDVAPTVARQIARAVRRLRKWSLLKPPGLAESIDWARAVADLAAGELDESVTRLTLGCLLKTQEDLELVREKGLALLWNA</sequence>
<dbReference type="InterPro" id="IPR011704">
    <property type="entry name" value="ATPase_dyneun-rel_AAA"/>
</dbReference>
<dbReference type="SUPFAM" id="SSF52540">
    <property type="entry name" value="P-loop containing nucleoside triphosphate hydrolases"/>
    <property type="match status" value="1"/>
</dbReference>
<dbReference type="PANTHER" id="PTHR42759:SF1">
    <property type="entry name" value="MAGNESIUM-CHELATASE SUBUNIT CHLD"/>
    <property type="match status" value="1"/>
</dbReference>
<dbReference type="Pfam" id="PF07728">
    <property type="entry name" value="AAA_5"/>
    <property type="match status" value="1"/>
</dbReference>
<evidence type="ECO:0000313" key="3">
    <source>
        <dbReference type="Proteomes" id="UP000677436"/>
    </source>
</evidence>
<dbReference type="EMBL" id="AP024601">
    <property type="protein sequence ID" value="BCU81743.1"/>
    <property type="molecule type" value="Genomic_DNA"/>
</dbReference>
<dbReference type="InterPro" id="IPR027417">
    <property type="entry name" value="P-loop_NTPase"/>
</dbReference>
<dbReference type="GO" id="GO:0016887">
    <property type="term" value="F:ATP hydrolysis activity"/>
    <property type="evidence" value="ECO:0007669"/>
    <property type="project" value="InterPro"/>
</dbReference>
<feature type="domain" description="AAA+ ATPase" evidence="1">
    <location>
        <begin position="34"/>
        <end position="193"/>
    </location>
</feature>
<dbReference type="PANTHER" id="PTHR42759">
    <property type="entry name" value="MOXR FAMILY PROTEIN"/>
    <property type="match status" value="1"/>
</dbReference>
<dbReference type="SMART" id="SM00382">
    <property type="entry name" value="AAA"/>
    <property type="match status" value="1"/>
</dbReference>
<evidence type="ECO:0000313" key="2">
    <source>
        <dbReference type="EMBL" id="BCU81743.1"/>
    </source>
</evidence>
<reference evidence="2" key="1">
    <citation type="journal article" date="2013" name="Int. J. Syst. Evol. Microbiol.">
        <title>Polycladomyces abyssicola gen. nov., sp. nov., a thermophilic filamentous bacterium isolated from hemipelagic sediment.</title>
        <authorList>
            <person name="Tsubouchi T."/>
            <person name="Shimane Y."/>
            <person name="Mori K."/>
            <person name="Usui K."/>
            <person name="Hiraki T."/>
            <person name="Tame A."/>
            <person name="Uematsu K."/>
            <person name="Maruyama T."/>
            <person name="Hatada Y."/>
        </authorList>
    </citation>
    <scope>NUCLEOTIDE SEQUENCE</scope>
    <source>
        <strain evidence="2">JIR-001</strain>
    </source>
</reference>
<dbReference type="Proteomes" id="UP000677436">
    <property type="component" value="Chromosome"/>
</dbReference>
<gene>
    <name evidence="2" type="ORF">JIR001_15260</name>
</gene>